<keyword evidence="2" id="KW-0812">Transmembrane</keyword>
<reference evidence="3" key="1">
    <citation type="submission" date="2021-12" db="EMBL/GenBank/DDBJ databases">
        <title>Prjna785345.</title>
        <authorList>
            <person name="Rujirawat T."/>
            <person name="Krajaejun T."/>
        </authorList>
    </citation>
    <scope>NUCLEOTIDE SEQUENCE</scope>
    <source>
        <strain evidence="3">Pi057C3</strain>
    </source>
</reference>
<evidence type="ECO:0000256" key="1">
    <source>
        <dbReference type="SAM" id="MobiDB-lite"/>
    </source>
</evidence>
<evidence type="ECO:0000313" key="4">
    <source>
        <dbReference type="Proteomes" id="UP001209570"/>
    </source>
</evidence>
<feature type="transmembrane region" description="Helical" evidence="2">
    <location>
        <begin position="439"/>
        <end position="457"/>
    </location>
</feature>
<feature type="transmembrane region" description="Helical" evidence="2">
    <location>
        <begin position="324"/>
        <end position="352"/>
    </location>
</feature>
<keyword evidence="2" id="KW-1133">Transmembrane helix</keyword>
<evidence type="ECO:0008006" key="5">
    <source>
        <dbReference type="Google" id="ProtNLM"/>
    </source>
</evidence>
<evidence type="ECO:0000256" key="2">
    <source>
        <dbReference type="SAM" id="Phobius"/>
    </source>
</evidence>
<dbReference type="Proteomes" id="UP001209570">
    <property type="component" value="Unassembled WGS sequence"/>
</dbReference>
<gene>
    <name evidence="3" type="ORF">P43SY_002810</name>
</gene>
<feature type="region of interest" description="Disordered" evidence="1">
    <location>
        <begin position="609"/>
        <end position="636"/>
    </location>
</feature>
<dbReference type="EMBL" id="JAKCXM010000007">
    <property type="protein sequence ID" value="KAJ0408931.1"/>
    <property type="molecule type" value="Genomic_DNA"/>
</dbReference>
<sequence>MSPRIASLKRTFRVPPLVELLVELFVVVMVFALDVRDLSFKTQWIGPKDTFSFTAIGTQVLQKSPLVPAFNATAPGHTLRRSSGWGSFLEKCDTLRPIGGSFFLHAMGENCRFGPRHANVSIPKIMFVSSLRPDSVAWAACKLLRADRRPVVCRSRMVLQFSEQYNMAETPFLLEYASRESSKTTRIQVSKEVESWTSAPGSAAEEELLELLTVISESAPIGHVVCAEGFIFEGPGRYVSSIYGCGSPNRYHSAFVGIHATAMAQFHQNKSWLTADWLYLFGMPLLIRQNCLSLFNVVIASEGTAAETVTLVHQTLMNFSSSGALYVLVILIDVVLLVVSLLSTIEIVRYIIVPVVKQLRKQGSIRNAFGSSRTILERGLLADYEGVLTCPVIRSTLFAVLTLFSQLISWLVVLANSVIWSWTEASPGKIQAYLSTLRYWTVGLIACNALWNSLVVASERRAYEFAKRTHVAVVEVLFVASAVAYARRDELFAIGGTKYGLEGQRQLDTGSFQGGFLAFGNAYPQSLDGIQVTSVEILKIIYKPLGKMIGWCLFGAAAFAITRYLVNSASVRFNRASVRASMYVQPSEEATEVTKSSVAGSAVANKRSRVAVDSADQTDNDQAARSKDGPSRYRRLPFEEAVNTPIRARSLLRNTARMETMAHDRQQVTMSALVEHGVIVDRGRLRTRIGFVGTVQDFVLAHDYRMRDENRENAKTPNVLHPLG</sequence>
<accession>A0AAD5QAE9</accession>
<feature type="compositionally biased region" description="Basic and acidic residues" evidence="1">
    <location>
        <begin position="622"/>
        <end position="631"/>
    </location>
</feature>
<evidence type="ECO:0000313" key="3">
    <source>
        <dbReference type="EMBL" id="KAJ0408931.1"/>
    </source>
</evidence>
<proteinExistence type="predicted"/>
<name>A0AAD5QAE9_PYTIN</name>
<keyword evidence="4" id="KW-1185">Reference proteome</keyword>
<organism evidence="3 4">
    <name type="scientific">Pythium insidiosum</name>
    <name type="common">Pythiosis disease agent</name>
    <dbReference type="NCBI Taxonomy" id="114742"/>
    <lineage>
        <taxon>Eukaryota</taxon>
        <taxon>Sar</taxon>
        <taxon>Stramenopiles</taxon>
        <taxon>Oomycota</taxon>
        <taxon>Peronosporomycetes</taxon>
        <taxon>Pythiales</taxon>
        <taxon>Pythiaceae</taxon>
        <taxon>Pythium</taxon>
    </lineage>
</organism>
<feature type="transmembrane region" description="Helical" evidence="2">
    <location>
        <begin position="397"/>
        <end position="419"/>
    </location>
</feature>
<protein>
    <recommendedName>
        <fullName evidence="5">Transmembrane protein</fullName>
    </recommendedName>
</protein>
<keyword evidence="2" id="KW-0472">Membrane</keyword>
<comment type="caution">
    <text evidence="3">The sequence shown here is derived from an EMBL/GenBank/DDBJ whole genome shotgun (WGS) entry which is preliminary data.</text>
</comment>
<dbReference type="AlphaFoldDB" id="A0AAD5QAE9"/>
<feature type="transmembrane region" description="Helical" evidence="2">
    <location>
        <begin position="469"/>
        <end position="486"/>
    </location>
</feature>